<keyword evidence="1" id="KW-0378">Hydrolase</keyword>
<feature type="chain" id="PRO_5013864276" description="Peptidase S9 prolyl oligopeptidase catalytic domain-containing protein" evidence="2">
    <location>
        <begin position="29"/>
        <end position="708"/>
    </location>
</feature>
<evidence type="ECO:0000256" key="2">
    <source>
        <dbReference type="SAM" id="SignalP"/>
    </source>
</evidence>
<sequence>MIRKMSLRLAAQQAIAFGLCVAPGVAAAAPAAPPAEDFGARPRIANVTVSPGGTRIAALISPDGAPPRIAVWETADMTKPPKIIPAAADLEFKSVRFLKDDRLWVTVSQRFEADGGRTYAYRSLLTDPAGSFFTTLAITKPGESKDKAGVSYEVRGSNRGFGGMNLISSLPSDPDYVLASDAATGSVYRVNVHSSASNLTYERLYNGSDEYSTAAWNWDMTDVRARVYGDFIDGKPTQVVQIKNPTTGQWEDHFKNTVADRQVLDVVDVTADPDVVLIAATRGGGHAAIYPYSVKARTFGEPLFAHNAFGATGVIRSRDPKEKGTADEGRVLGYTYGGVTGGEVYWIDERMSQTAAALRNALGAKETPLMWVDPDTNKTVKMTVPENYAVSINSMSNDRRVMIVERAGPRAPEEYYVYIDGKGLNLLARSRPQMSVAALGDTRLVEYPARDGLMIPAFLTTPDPKIWGKGPFPAIVVPHGGPWSRDYWSWDPSGWTQYFAARGYAVIQPQFRGSEGWGMKLWKAGDGEWGQKMSDDNDDAARWMIAQGIARKGQVALHGYSYGGFAAFAAGVRGSTGEFRCAIAGAGVAELPRWRNLVSDSPFGRAFQGETLRGMDPWQRAAETSIPMMIYHGDRDQRVPIREGMGMYEKLRAAGKPVTFLELKDMGHQYDKWSADNVKQVLTGVETFLANDCGLPPPGRATAPSSSQ</sequence>
<dbReference type="SUPFAM" id="SSF82171">
    <property type="entry name" value="DPP6 N-terminal domain-like"/>
    <property type="match status" value="1"/>
</dbReference>
<evidence type="ECO:0000313" key="4">
    <source>
        <dbReference type="EMBL" id="ATQ44612.1"/>
    </source>
</evidence>
<evidence type="ECO:0000259" key="3">
    <source>
        <dbReference type="Pfam" id="PF00326"/>
    </source>
</evidence>
<keyword evidence="2" id="KW-0732">Signal</keyword>
<name>A0A2D2B2X1_9CAUL</name>
<dbReference type="SUPFAM" id="SSF53474">
    <property type="entry name" value="alpha/beta-Hydrolases"/>
    <property type="match status" value="1"/>
</dbReference>
<keyword evidence="5" id="KW-1185">Reference proteome</keyword>
<dbReference type="KEGG" id="cmb:CSW64_20555"/>
<reference evidence="4 5" key="1">
    <citation type="submission" date="2017-10" db="EMBL/GenBank/DDBJ databases">
        <title>Genome sequence of Caulobacter mirabilis FWC38.</title>
        <authorList>
            <person name="Fiebig A."/>
            <person name="Crosson S."/>
        </authorList>
    </citation>
    <scope>NUCLEOTIDE SEQUENCE [LARGE SCALE GENOMIC DNA]</scope>
    <source>
        <strain evidence="4 5">FWC 38</strain>
    </source>
</reference>
<dbReference type="Pfam" id="PF00326">
    <property type="entry name" value="Peptidase_S9"/>
    <property type="match status" value="1"/>
</dbReference>
<gene>
    <name evidence="4" type="ORF">CSW64_20555</name>
</gene>
<evidence type="ECO:0000256" key="1">
    <source>
        <dbReference type="ARBA" id="ARBA00022801"/>
    </source>
</evidence>
<dbReference type="Proteomes" id="UP000228945">
    <property type="component" value="Chromosome"/>
</dbReference>
<dbReference type="GO" id="GO:0006508">
    <property type="term" value="P:proteolysis"/>
    <property type="evidence" value="ECO:0007669"/>
    <property type="project" value="InterPro"/>
</dbReference>
<accession>A0A2D2B2X1</accession>
<dbReference type="InterPro" id="IPR001375">
    <property type="entry name" value="Peptidase_S9_cat"/>
</dbReference>
<proteinExistence type="predicted"/>
<protein>
    <recommendedName>
        <fullName evidence="3">Peptidase S9 prolyl oligopeptidase catalytic domain-containing protein</fullName>
    </recommendedName>
</protein>
<dbReference type="GO" id="GO:0004252">
    <property type="term" value="F:serine-type endopeptidase activity"/>
    <property type="evidence" value="ECO:0007669"/>
    <property type="project" value="TreeGrafter"/>
</dbReference>
<evidence type="ECO:0000313" key="5">
    <source>
        <dbReference type="Proteomes" id="UP000228945"/>
    </source>
</evidence>
<feature type="signal peptide" evidence="2">
    <location>
        <begin position="1"/>
        <end position="28"/>
    </location>
</feature>
<dbReference type="EMBL" id="CP024201">
    <property type="protein sequence ID" value="ATQ44612.1"/>
    <property type="molecule type" value="Genomic_DNA"/>
</dbReference>
<dbReference type="InterPro" id="IPR029058">
    <property type="entry name" value="AB_hydrolase_fold"/>
</dbReference>
<feature type="domain" description="Peptidase S9 prolyl oligopeptidase catalytic" evidence="3">
    <location>
        <begin position="496"/>
        <end position="677"/>
    </location>
</feature>
<dbReference type="PANTHER" id="PTHR42776:SF27">
    <property type="entry name" value="DIPEPTIDYL PEPTIDASE FAMILY MEMBER 6"/>
    <property type="match status" value="1"/>
</dbReference>
<organism evidence="4 5">
    <name type="scientific">Caulobacter mirabilis</name>
    <dbReference type="NCBI Taxonomy" id="69666"/>
    <lineage>
        <taxon>Bacteria</taxon>
        <taxon>Pseudomonadati</taxon>
        <taxon>Pseudomonadota</taxon>
        <taxon>Alphaproteobacteria</taxon>
        <taxon>Caulobacterales</taxon>
        <taxon>Caulobacteraceae</taxon>
        <taxon>Caulobacter</taxon>
    </lineage>
</organism>
<dbReference type="PANTHER" id="PTHR42776">
    <property type="entry name" value="SERINE PEPTIDASE S9 FAMILY MEMBER"/>
    <property type="match status" value="1"/>
</dbReference>
<dbReference type="AlphaFoldDB" id="A0A2D2B2X1"/>
<dbReference type="Gene3D" id="3.40.50.1820">
    <property type="entry name" value="alpha/beta hydrolase"/>
    <property type="match status" value="1"/>
</dbReference>